<keyword evidence="2" id="KW-1185">Reference proteome</keyword>
<dbReference type="AlphaFoldDB" id="A0A8X6KT89"/>
<evidence type="ECO:0000313" key="2">
    <source>
        <dbReference type="Proteomes" id="UP000887116"/>
    </source>
</evidence>
<proteinExistence type="predicted"/>
<evidence type="ECO:0008006" key="3">
    <source>
        <dbReference type="Google" id="ProtNLM"/>
    </source>
</evidence>
<protein>
    <recommendedName>
        <fullName evidence="3">Transposase</fullName>
    </recommendedName>
</protein>
<evidence type="ECO:0000313" key="1">
    <source>
        <dbReference type="EMBL" id="GFQ84244.1"/>
    </source>
</evidence>
<gene>
    <name evidence="1" type="primary">AVEN_209335_1</name>
    <name evidence="1" type="ORF">TNCT_71</name>
</gene>
<dbReference type="OrthoDB" id="10065579at2759"/>
<reference evidence="1" key="1">
    <citation type="submission" date="2020-07" db="EMBL/GenBank/DDBJ databases">
        <title>Multicomponent nature underlies the extraordinary mechanical properties of spider dragline silk.</title>
        <authorList>
            <person name="Kono N."/>
            <person name="Nakamura H."/>
            <person name="Mori M."/>
            <person name="Yoshida Y."/>
            <person name="Ohtoshi R."/>
            <person name="Malay A.D."/>
            <person name="Moran D.A.P."/>
            <person name="Tomita M."/>
            <person name="Numata K."/>
            <person name="Arakawa K."/>
        </authorList>
    </citation>
    <scope>NUCLEOTIDE SEQUENCE</scope>
</reference>
<accession>A0A8X6KT89</accession>
<name>A0A8X6KT89_TRICU</name>
<dbReference type="Proteomes" id="UP000887116">
    <property type="component" value="Unassembled WGS sequence"/>
</dbReference>
<sequence>MQASQKEQREVTLILVVEGVGGREMHRLLKTVCDEYSSCRSSVIEWRERFIEEHELLEDDARPGQEQRVITS</sequence>
<dbReference type="EMBL" id="BMAO01002912">
    <property type="protein sequence ID" value="GFQ84244.1"/>
    <property type="molecule type" value="Genomic_DNA"/>
</dbReference>
<organism evidence="1 2">
    <name type="scientific">Trichonephila clavata</name>
    <name type="common">Joro spider</name>
    <name type="synonym">Nephila clavata</name>
    <dbReference type="NCBI Taxonomy" id="2740835"/>
    <lineage>
        <taxon>Eukaryota</taxon>
        <taxon>Metazoa</taxon>
        <taxon>Ecdysozoa</taxon>
        <taxon>Arthropoda</taxon>
        <taxon>Chelicerata</taxon>
        <taxon>Arachnida</taxon>
        <taxon>Araneae</taxon>
        <taxon>Araneomorphae</taxon>
        <taxon>Entelegynae</taxon>
        <taxon>Araneoidea</taxon>
        <taxon>Nephilidae</taxon>
        <taxon>Trichonephila</taxon>
    </lineage>
</organism>
<comment type="caution">
    <text evidence="1">The sequence shown here is derived from an EMBL/GenBank/DDBJ whole genome shotgun (WGS) entry which is preliminary data.</text>
</comment>